<keyword evidence="14" id="KW-1185">Reference proteome</keyword>
<dbReference type="InterPro" id="IPR055380">
    <property type="entry name" value="BBS2_hp_dom"/>
</dbReference>
<dbReference type="InterPro" id="IPR011047">
    <property type="entry name" value="Quinoprotein_ADH-like_sf"/>
</dbReference>
<dbReference type="Pfam" id="PF23350">
    <property type="entry name" value="BBS2_pf"/>
    <property type="match status" value="1"/>
</dbReference>
<dbReference type="PIRSF" id="PIRSF013684">
    <property type="entry name" value="BBS2"/>
    <property type="match status" value="1"/>
</dbReference>
<evidence type="ECO:0000313" key="13">
    <source>
        <dbReference type="EMBL" id="TPP66087.1"/>
    </source>
</evidence>
<dbReference type="Proteomes" id="UP000316759">
    <property type="component" value="Unassembled WGS sequence"/>
</dbReference>
<proteinExistence type="predicted"/>
<feature type="domain" description="BBS2 GAE" evidence="9">
    <location>
        <begin position="391"/>
        <end position="482"/>
    </location>
</feature>
<dbReference type="GO" id="GO:0016020">
    <property type="term" value="C:membrane"/>
    <property type="evidence" value="ECO:0007669"/>
    <property type="project" value="TreeGrafter"/>
</dbReference>
<keyword evidence="3 7" id="KW-0963">Cytoplasm</keyword>
<reference evidence="13 14" key="1">
    <citation type="submission" date="2019-04" db="EMBL/GenBank/DDBJ databases">
        <title>Annotation for the trematode Fasciola gigantica.</title>
        <authorList>
            <person name="Choi Y.-J."/>
        </authorList>
    </citation>
    <scope>NUCLEOTIDE SEQUENCE [LARGE SCALE GENOMIC DNA]</scope>
    <source>
        <strain evidence="13">Uganda_cow_1</strain>
    </source>
</reference>
<name>A0A504Z606_FASGI</name>
<evidence type="ECO:0000256" key="1">
    <source>
        <dbReference type="ARBA" id="ARBA00004138"/>
    </source>
</evidence>
<evidence type="ECO:0000259" key="10">
    <source>
        <dbReference type="Pfam" id="PF14783"/>
    </source>
</evidence>
<comment type="subcellular location">
    <subcellularLocation>
        <location evidence="1">Cell projection</location>
        <location evidence="1">Cilium</location>
    </subcellularLocation>
    <subcellularLocation>
        <location evidence="2">Cytoplasm</location>
        <location evidence="2">Cytoskeleton</location>
    </subcellularLocation>
</comment>
<dbReference type="InterPro" id="IPR016616">
    <property type="entry name" value="Bardet-Biedl_syndrome_2_prot"/>
</dbReference>
<dbReference type="Pfam" id="PF14781">
    <property type="entry name" value="BBS2_N"/>
    <property type="match status" value="1"/>
</dbReference>
<sequence length="741" mass="83237">MTQEHASLFNKQLPFRIVPGLITAGCYDGQNALLSFVSPNGKLIVEKDSHLTDTLTSNNKDRYRFYSAPPACCSLVTGRLLTAADRDIVILGAPTEMIAYDAYDNVDLYYKEMPDGVNTMLISDKLSTKNQAIVLIGGRCSLIALDENGTEVFWTVMGESVMSLAVIESDNALDGTEEDTNQLVIGSDDCRIRMMHRNVILRELVETEAVTLLVALGGRNFGYGLRNGTIGVYYKGDRLWRIKSQSRPMCFAAYDINQDGSPELICGWENGKVDGRLQLTGVVVFKVKLASPCAGLLVMDYGGMTNVLLACGVDGEIRGYTSFHPETQADSIIPEALLRQLASRKQVLMSEIRDLNMSLKMRQLTTHDIRKAGLSAIQADTELRVTLGVSSSHQCVNLKVTTSNSTQLRCIILFAEGLFNDESHVIHPPEKMDYASEYHVQLRPLRDSEINISVKAYAVPSINGQTQTVFHMLQTNIRLPEFSMYRLVSENVESDWPETRTKPCGGVSFHLEERPQKLIAWINEHFILPHAMVVNENRFLNVGFECLRLDPGDLKSDDNYPDQSTVLIQMTAKGEVSIRTDHLEIAANIVQSIVRYLNVRELVSTCDFPLTMQQLKELMELIAAHQITREQMMTELANKKQLIQDLTVLAEDHRLAGNWKDAKQTYTELYHENRQLLTTCRSRTSEYETLANYQKQINLIIEQASSLRAGRCKSQIISKCRQAMTENNVGAIWRIIRSGEE</sequence>
<protein>
    <recommendedName>
        <fullName evidence="7">Bardet-Biedl syndrome 2 protein homolog</fullName>
    </recommendedName>
</protein>
<evidence type="ECO:0000313" key="14">
    <source>
        <dbReference type="Proteomes" id="UP000316759"/>
    </source>
</evidence>
<accession>A0A504Z606</accession>
<evidence type="ECO:0000256" key="4">
    <source>
        <dbReference type="ARBA" id="ARBA00023069"/>
    </source>
</evidence>
<dbReference type="STRING" id="46835.A0A504Z606"/>
<dbReference type="AlphaFoldDB" id="A0A504Z606"/>
<gene>
    <name evidence="13" type="ORF">FGIG_00489</name>
</gene>
<dbReference type="InterPro" id="IPR055379">
    <property type="entry name" value="BBS2_pf_dom"/>
</dbReference>
<dbReference type="InterPro" id="IPR029430">
    <property type="entry name" value="BBS2_N"/>
</dbReference>
<keyword evidence="6 7" id="KW-0966">Cell projection</keyword>
<feature type="domain" description="BBS2 hairpin" evidence="12">
    <location>
        <begin position="609"/>
        <end position="705"/>
    </location>
</feature>
<evidence type="ECO:0000256" key="3">
    <source>
        <dbReference type="ARBA" id="ARBA00022490"/>
    </source>
</evidence>
<evidence type="ECO:0000256" key="2">
    <source>
        <dbReference type="ARBA" id="ARBA00004245"/>
    </source>
</evidence>
<comment type="caution">
    <text evidence="13">The sequence shown here is derived from an EMBL/GenBank/DDBJ whole genome shotgun (WGS) entry which is preliminary data.</text>
</comment>
<dbReference type="Pfam" id="PF23353">
    <property type="entry name" value="BBS2_hp"/>
    <property type="match status" value="1"/>
</dbReference>
<evidence type="ECO:0000259" key="8">
    <source>
        <dbReference type="Pfam" id="PF14781"/>
    </source>
</evidence>
<dbReference type="Pfam" id="PF14782">
    <property type="entry name" value="BBS2_GAE"/>
    <property type="match status" value="1"/>
</dbReference>
<organism evidence="13 14">
    <name type="scientific">Fasciola gigantica</name>
    <name type="common">Giant liver fluke</name>
    <dbReference type="NCBI Taxonomy" id="46835"/>
    <lineage>
        <taxon>Eukaryota</taxon>
        <taxon>Metazoa</taxon>
        <taxon>Spiralia</taxon>
        <taxon>Lophotrochozoa</taxon>
        <taxon>Platyhelminthes</taxon>
        <taxon>Trematoda</taxon>
        <taxon>Digenea</taxon>
        <taxon>Plagiorchiida</taxon>
        <taxon>Echinostomata</taxon>
        <taxon>Echinostomatoidea</taxon>
        <taxon>Fasciolidae</taxon>
        <taxon>Fasciola</taxon>
    </lineage>
</organism>
<dbReference type="GO" id="GO:0031514">
    <property type="term" value="C:motile cilium"/>
    <property type="evidence" value="ECO:0007669"/>
    <property type="project" value="TreeGrafter"/>
</dbReference>
<feature type="domain" description="BBS2 platform" evidence="11">
    <location>
        <begin position="499"/>
        <end position="596"/>
    </location>
</feature>
<dbReference type="InterPro" id="IPR029429">
    <property type="entry name" value="BBS2_Mid"/>
</dbReference>
<feature type="domain" description="Ciliary BBSome complex subunit 2 N-terminal" evidence="8">
    <location>
        <begin position="24"/>
        <end position="122"/>
    </location>
</feature>
<dbReference type="SUPFAM" id="SSF50998">
    <property type="entry name" value="Quinoprotein alcohol dehydrogenase-like"/>
    <property type="match status" value="1"/>
</dbReference>
<feature type="domain" description="Ciliary BBSome complex subunit 2 middle region" evidence="10">
    <location>
        <begin position="174"/>
        <end position="276"/>
    </location>
</feature>
<dbReference type="OrthoDB" id="2120021at2759"/>
<evidence type="ECO:0000256" key="7">
    <source>
        <dbReference type="PIRNR" id="PIRNR013684"/>
    </source>
</evidence>
<dbReference type="GO" id="GO:0036064">
    <property type="term" value="C:ciliary basal body"/>
    <property type="evidence" value="ECO:0007669"/>
    <property type="project" value="TreeGrafter"/>
</dbReference>
<dbReference type="Pfam" id="PF14783">
    <property type="entry name" value="BBS2_Mid"/>
    <property type="match status" value="1"/>
</dbReference>
<evidence type="ECO:0000256" key="6">
    <source>
        <dbReference type="ARBA" id="ARBA00023273"/>
    </source>
</evidence>
<keyword evidence="4 7" id="KW-0969">Cilium</keyword>
<evidence type="ECO:0000256" key="5">
    <source>
        <dbReference type="ARBA" id="ARBA00023212"/>
    </source>
</evidence>
<dbReference type="EMBL" id="SUNJ01002301">
    <property type="protein sequence ID" value="TPP66087.1"/>
    <property type="molecule type" value="Genomic_DNA"/>
</dbReference>
<keyword evidence="5 7" id="KW-0206">Cytoskeleton</keyword>
<dbReference type="GO" id="GO:1905515">
    <property type="term" value="P:non-motile cilium assembly"/>
    <property type="evidence" value="ECO:0007669"/>
    <property type="project" value="InterPro"/>
</dbReference>
<evidence type="ECO:0000259" key="9">
    <source>
        <dbReference type="Pfam" id="PF14782"/>
    </source>
</evidence>
<evidence type="ECO:0000259" key="11">
    <source>
        <dbReference type="Pfam" id="PF23350"/>
    </source>
</evidence>
<evidence type="ECO:0000259" key="12">
    <source>
        <dbReference type="Pfam" id="PF23353"/>
    </source>
</evidence>
<dbReference type="PANTHER" id="PTHR32465">
    <property type="entry name" value="BARDET-BIEDL SYNDROME 2 PROTEIN"/>
    <property type="match status" value="1"/>
</dbReference>
<dbReference type="PANTHER" id="PTHR32465:SF0">
    <property type="entry name" value="BARDET-BIEDL SYNDROME 2 PROTEIN"/>
    <property type="match status" value="1"/>
</dbReference>
<dbReference type="InterPro" id="IPR029333">
    <property type="entry name" value="BBS2_GAE_dom"/>
</dbReference>
<dbReference type="GO" id="GO:0034464">
    <property type="term" value="C:BBSome"/>
    <property type="evidence" value="ECO:0007669"/>
    <property type="project" value="UniProtKB-UniRule"/>
</dbReference>